<protein>
    <recommendedName>
        <fullName evidence="8">MADS-box domain-containing protein</fullName>
    </recommendedName>
</protein>
<dbReference type="Pfam" id="PF00319">
    <property type="entry name" value="SRF-TF"/>
    <property type="match status" value="1"/>
</dbReference>
<evidence type="ECO:0000256" key="3">
    <source>
        <dbReference type="ARBA" id="ARBA00023125"/>
    </source>
</evidence>
<organism evidence="9 10">
    <name type="scientific">Rhododendron griersonianum</name>
    <dbReference type="NCBI Taxonomy" id="479676"/>
    <lineage>
        <taxon>Eukaryota</taxon>
        <taxon>Viridiplantae</taxon>
        <taxon>Streptophyta</taxon>
        <taxon>Embryophyta</taxon>
        <taxon>Tracheophyta</taxon>
        <taxon>Spermatophyta</taxon>
        <taxon>Magnoliopsida</taxon>
        <taxon>eudicotyledons</taxon>
        <taxon>Gunneridae</taxon>
        <taxon>Pentapetalae</taxon>
        <taxon>asterids</taxon>
        <taxon>Ericales</taxon>
        <taxon>Ericaceae</taxon>
        <taxon>Ericoideae</taxon>
        <taxon>Rhodoreae</taxon>
        <taxon>Rhododendron</taxon>
    </lineage>
</organism>
<gene>
    <name evidence="9" type="ORF">RHGRI_012472</name>
</gene>
<proteinExistence type="predicted"/>
<keyword evidence="4" id="KW-0804">Transcription</keyword>
<keyword evidence="10" id="KW-1185">Reference proteome</keyword>
<name>A0AAV6KQZ0_9ERIC</name>
<accession>A0AAV6KQZ0</accession>
<reference evidence="9" key="1">
    <citation type="submission" date="2020-08" db="EMBL/GenBank/DDBJ databases">
        <title>Plant Genome Project.</title>
        <authorList>
            <person name="Zhang R.-G."/>
        </authorList>
    </citation>
    <scope>NUCLEOTIDE SEQUENCE</scope>
    <source>
        <strain evidence="9">WSP0</strain>
        <tissue evidence="9">Leaf</tissue>
    </source>
</reference>
<dbReference type="SMART" id="SM00432">
    <property type="entry name" value="MADS"/>
    <property type="match status" value="1"/>
</dbReference>
<evidence type="ECO:0000256" key="6">
    <source>
        <dbReference type="SAM" id="Coils"/>
    </source>
</evidence>
<evidence type="ECO:0000256" key="2">
    <source>
        <dbReference type="ARBA" id="ARBA00023015"/>
    </source>
</evidence>
<keyword evidence="2" id="KW-0805">Transcription regulation</keyword>
<sequence>MAKQLIKDEKARSLTYKKRMISIKKKTTELATLCGIEVCAIVFGPDGEIDSWPENPADARAMIGVYKDMYSRTLKSTEASITETGTRRDANSDDEKIANLEREIADAERENRRKIMRLMEAMNHALSDRIELLKAVDDERRSKTEEKKADSLGKDINGEELLPIVVNSEILDLAPDLRVDLEVQREWEVGRVDHLEVQREWEVDRVLAGHRVAQEDHQSNLGAANNSIRRRSCNDKKKKKK</sequence>
<evidence type="ECO:0000256" key="5">
    <source>
        <dbReference type="ARBA" id="ARBA00023242"/>
    </source>
</evidence>
<evidence type="ECO:0000256" key="1">
    <source>
        <dbReference type="ARBA" id="ARBA00004123"/>
    </source>
</evidence>
<keyword evidence="3" id="KW-0238">DNA-binding</keyword>
<dbReference type="GO" id="GO:0046983">
    <property type="term" value="F:protein dimerization activity"/>
    <property type="evidence" value="ECO:0007669"/>
    <property type="project" value="InterPro"/>
</dbReference>
<evidence type="ECO:0000313" key="9">
    <source>
        <dbReference type="EMBL" id="KAG5554925.1"/>
    </source>
</evidence>
<feature type="domain" description="MADS-box" evidence="8">
    <location>
        <begin position="1"/>
        <end position="56"/>
    </location>
</feature>
<evidence type="ECO:0000259" key="8">
    <source>
        <dbReference type="PROSITE" id="PS50066"/>
    </source>
</evidence>
<dbReference type="GO" id="GO:0003677">
    <property type="term" value="F:DNA binding"/>
    <property type="evidence" value="ECO:0007669"/>
    <property type="project" value="UniProtKB-KW"/>
</dbReference>
<keyword evidence="5" id="KW-0539">Nucleus</keyword>
<evidence type="ECO:0000313" key="10">
    <source>
        <dbReference type="Proteomes" id="UP000823749"/>
    </source>
</evidence>
<feature type="coiled-coil region" evidence="6">
    <location>
        <begin position="90"/>
        <end position="117"/>
    </location>
</feature>
<dbReference type="SUPFAM" id="SSF55455">
    <property type="entry name" value="SRF-like"/>
    <property type="match status" value="1"/>
</dbReference>
<feature type="compositionally biased region" description="Basic residues" evidence="7">
    <location>
        <begin position="228"/>
        <end position="241"/>
    </location>
</feature>
<keyword evidence="6" id="KW-0175">Coiled coil</keyword>
<dbReference type="Gene3D" id="3.40.1810.10">
    <property type="entry name" value="Transcription factor, MADS-box"/>
    <property type="match status" value="1"/>
</dbReference>
<dbReference type="EMBL" id="JACTNZ010000004">
    <property type="protein sequence ID" value="KAG5554925.1"/>
    <property type="molecule type" value="Genomic_DNA"/>
</dbReference>
<dbReference type="PROSITE" id="PS50066">
    <property type="entry name" value="MADS_BOX_2"/>
    <property type="match status" value="1"/>
</dbReference>
<feature type="region of interest" description="Disordered" evidence="7">
    <location>
        <begin position="218"/>
        <end position="241"/>
    </location>
</feature>
<dbReference type="GO" id="GO:0005634">
    <property type="term" value="C:nucleus"/>
    <property type="evidence" value="ECO:0007669"/>
    <property type="project" value="UniProtKB-SubCell"/>
</dbReference>
<evidence type="ECO:0000256" key="4">
    <source>
        <dbReference type="ARBA" id="ARBA00023163"/>
    </source>
</evidence>
<dbReference type="Proteomes" id="UP000823749">
    <property type="component" value="Chromosome 4"/>
</dbReference>
<dbReference type="AlphaFoldDB" id="A0AAV6KQZ0"/>
<comment type="caution">
    <text evidence="9">The sequence shown here is derived from an EMBL/GenBank/DDBJ whole genome shotgun (WGS) entry which is preliminary data.</text>
</comment>
<dbReference type="InterPro" id="IPR036879">
    <property type="entry name" value="TF_MADSbox_sf"/>
</dbReference>
<comment type="subcellular location">
    <subcellularLocation>
        <location evidence="1">Nucleus</location>
    </subcellularLocation>
</comment>
<dbReference type="InterPro" id="IPR002100">
    <property type="entry name" value="TF_MADSbox"/>
</dbReference>
<evidence type="ECO:0000256" key="7">
    <source>
        <dbReference type="SAM" id="MobiDB-lite"/>
    </source>
</evidence>